<dbReference type="Gene3D" id="1.25.40.10">
    <property type="entry name" value="Tetratricopeptide repeat domain"/>
    <property type="match status" value="1"/>
</dbReference>
<dbReference type="PANTHER" id="PTHR43628">
    <property type="entry name" value="ACTIVATOR OF C KINASE PROTEIN 1-RELATED"/>
    <property type="match status" value="1"/>
</dbReference>
<dbReference type="InterPro" id="IPR006597">
    <property type="entry name" value="Sel1-like"/>
</dbReference>
<accession>A0ABR2GQU2</accession>
<comment type="caution">
    <text evidence="1">The sequence shown here is derived from an EMBL/GenBank/DDBJ whole genome shotgun (WGS) entry which is preliminary data.</text>
</comment>
<dbReference type="SMART" id="SM00671">
    <property type="entry name" value="SEL1"/>
    <property type="match status" value="1"/>
</dbReference>
<evidence type="ECO:0000313" key="1">
    <source>
        <dbReference type="EMBL" id="KAK8835610.1"/>
    </source>
</evidence>
<dbReference type="InterPro" id="IPR011990">
    <property type="entry name" value="TPR-like_helical_dom_sf"/>
</dbReference>
<protein>
    <recommendedName>
        <fullName evidence="3">Sel1 repeat family protein</fullName>
    </recommendedName>
</protein>
<sequence>MQFYVWDFCMKAELELSKIISEQKKNYEMERKYYEMSSLQNNSKALNSLGYLYLNGIGVNKDYQKAKYYFELTANFGNPNAYCSLGYILFNGFGN</sequence>
<dbReference type="EMBL" id="JAPFFF010000079">
    <property type="protein sequence ID" value="KAK8835610.1"/>
    <property type="molecule type" value="Genomic_DNA"/>
</dbReference>
<evidence type="ECO:0008006" key="3">
    <source>
        <dbReference type="Google" id="ProtNLM"/>
    </source>
</evidence>
<organism evidence="1 2">
    <name type="scientific">Tritrichomonas musculus</name>
    <dbReference type="NCBI Taxonomy" id="1915356"/>
    <lineage>
        <taxon>Eukaryota</taxon>
        <taxon>Metamonada</taxon>
        <taxon>Parabasalia</taxon>
        <taxon>Tritrichomonadida</taxon>
        <taxon>Tritrichomonadidae</taxon>
        <taxon>Tritrichomonas</taxon>
    </lineage>
</organism>
<dbReference type="InterPro" id="IPR052945">
    <property type="entry name" value="Mitotic_Regulator"/>
</dbReference>
<keyword evidence="2" id="KW-1185">Reference proteome</keyword>
<proteinExistence type="predicted"/>
<evidence type="ECO:0000313" key="2">
    <source>
        <dbReference type="Proteomes" id="UP001470230"/>
    </source>
</evidence>
<dbReference type="SUPFAM" id="SSF81901">
    <property type="entry name" value="HCP-like"/>
    <property type="match status" value="1"/>
</dbReference>
<reference evidence="1 2" key="1">
    <citation type="submission" date="2024-04" db="EMBL/GenBank/DDBJ databases">
        <title>Tritrichomonas musculus Genome.</title>
        <authorList>
            <person name="Alves-Ferreira E."/>
            <person name="Grigg M."/>
            <person name="Lorenzi H."/>
            <person name="Galac M."/>
        </authorList>
    </citation>
    <scope>NUCLEOTIDE SEQUENCE [LARGE SCALE GENOMIC DNA]</scope>
    <source>
        <strain evidence="1 2">EAF2021</strain>
    </source>
</reference>
<dbReference type="PANTHER" id="PTHR43628:SF1">
    <property type="entry name" value="CHITIN SYNTHASE REGULATORY FACTOR 2-RELATED"/>
    <property type="match status" value="1"/>
</dbReference>
<dbReference type="Pfam" id="PF08238">
    <property type="entry name" value="Sel1"/>
    <property type="match status" value="2"/>
</dbReference>
<gene>
    <name evidence="1" type="ORF">M9Y10_042498</name>
</gene>
<dbReference type="Proteomes" id="UP001470230">
    <property type="component" value="Unassembled WGS sequence"/>
</dbReference>
<name>A0ABR2GQU2_9EUKA</name>